<evidence type="ECO:0000313" key="2">
    <source>
        <dbReference type="EnsemblPlants" id="TuG1812G0700002860.01.T01.cds439023"/>
    </source>
</evidence>
<reference evidence="2" key="2">
    <citation type="submission" date="2018-03" db="EMBL/GenBank/DDBJ databases">
        <title>The Triticum urartu genome reveals the dynamic nature of wheat genome evolution.</title>
        <authorList>
            <person name="Ling H."/>
            <person name="Ma B."/>
            <person name="Shi X."/>
            <person name="Liu H."/>
            <person name="Dong L."/>
            <person name="Sun H."/>
            <person name="Cao Y."/>
            <person name="Gao Q."/>
            <person name="Zheng S."/>
            <person name="Li Y."/>
            <person name="Yu Y."/>
            <person name="Du H."/>
            <person name="Qi M."/>
            <person name="Li Y."/>
            <person name="Yu H."/>
            <person name="Cui Y."/>
            <person name="Wang N."/>
            <person name="Chen C."/>
            <person name="Wu H."/>
            <person name="Zhao Y."/>
            <person name="Zhang J."/>
            <person name="Li Y."/>
            <person name="Zhou W."/>
            <person name="Zhang B."/>
            <person name="Hu W."/>
            <person name="Eijk M."/>
            <person name="Tang J."/>
            <person name="Witsenboer H."/>
            <person name="Zhao S."/>
            <person name="Li Z."/>
            <person name="Zhang A."/>
            <person name="Wang D."/>
            <person name="Liang C."/>
        </authorList>
    </citation>
    <scope>NUCLEOTIDE SEQUENCE [LARGE SCALE GENOMIC DNA]</scope>
    <source>
        <strain evidence="2">cv. G1812</strain>
    </source>
</reference>
<dbReference type="Gramene" id="TuG1812G0700002860.01.T01">
    <property type="protein sequence ID" value="TuG1812G0700002860.01.T01.cds439023"/>
    <property type="gene ID" value="TuG1812G0700002860.01"/>
</dbReference>
<dbReference type="EnsemblPlants" id="TuG1812G0700002860.01.T01">
    <property type="protein sequence ID" value="TuG1812G0700002860.01.T01.cds439023"/>
    <property type="gene ID" value="TuG1812G0700002860.01"/>
</dbReference>
<protein>
    <submittedName>
        <fullName evidence="2">Uncharacterized protein</fullName>
    </submittedName>
</protein>
<evidence type="ECO:0000256" key="1">
    <source>
        <dbReference type="SAM" id="MobiDB-lite"/>
    </source>
</evidence>
<reference evidence="3" key="1">
    <citation type="journal article" date="2013" name="Nature">
        <title>Draft genome of the wheat A-genome progenitor Triticum urartu.</title>
        <authorList>
            <person name="Ling H.Q."/>
            <person name="Zhao S."/>
            <person name="Liu D."/>
            <person name="Wang J."/>
            <person name="Sun H."/>
            <person name="Zhang C."/>
            <person name="Fan H."/>
            <person name="Li D."/>
            <person name="Dong L."/>
            <person name="Tao Y."/>
            <person name="Gao C."/>
            <person name="Wu H."/>
            <person name="Li Y."/>
            <person name="Cui Y."/>
            <person name="Guo X."/>
            <person name="Zheng S."/>
            <person name="Wang B."/>
            <person name="Yu K."/>
            <person name="Liang Q."/>
            <person name="Yang W."/>
            <person name="Lou X."/>
            <person name="Chen J."/>
            <person name="Feng M."/>
            <person name="Jian J."/>
            <person name="Zhang X."/>
            <person name="Luo G."/>
            <person name="Jiang Y."/>
            <person name="Liu J."/>
            <person name="Wang Z."/>
            <person name="Sha Y."/>
            <person name="Zhang B."/>
            <person name="Wu H."/>
            <person name="Tang D."/>
            <person name="Shen Q."/>
            <person name="Xue P."/>
            <person name="Zou S."/>
            <person name="Wang X."/>
            <person name="Liu X."/>
            <person name="Wang F."/>
            <person name="Yang Y."/>
            <person name="An X."/>
            <person name="Dong Z."/>
            <person name="Zhang K."/>
            <person name="Zhang X."/>
            <person name="Luo M.C."/>
            <person name="Dvorak J."/>
            <person name="Tong Y."/>
            <person name="Wang J."/>
            <person name="Yang H."/>
            <person name="Li Z."/>
            <person name="Wang D."/>
            <person name="Zhang A."/>
            <person name="Wang J."/>
        </authorList>
    </citation>
    <scope>NUCLEOTIDE SEQUENCE</scope>
    <source>
        <strain evidence="3">cv. G1812</strain>
    </source>
</reference>
<keyword evidence="3" id="KW-1185">Reference proteome</keyword>
<dbReference type="Proteomes" id="UP000015106">
    <property type="component" value="Chromosome 7"/>
</dbReference>
<evidence type="ECO:0000313" key="3">
    <source>
        <dbReference type="Proteomes" id="UP000015106"/>
    </source>
</evidence>
<feature type="compositionally biased region" description="Low complexity" evidence="1">
    <location>
        <begin position="64"/>
        <end position="107"/>
    </location>
</feature>
<name>A0A8R7R2C1_TRIUA</name>
<organism evidence="2 3">
    <name type="scientific">Triticum urartu</name>
    <name type="common">Red wild einkorn</name>
    <name type="synonym">Crithodium urartu</name>
    <dbReference type="NCBI Taxonomy" id="4572"/>
    <lineage>
        <taxon>Eukaryota</taxon>
        <taxon>Viridiplantae</taxon>
        <taxon>Streptophyta</taxon>
        <taxon>Embryophyta</taxon>
        <taxon>Tracheophyta</taxon>
        <taxon>Spermatophyta</taxon>
        <taxon>Magnoliopsida</taxon>
        <taxon>Liliopsida</taxon>
        <taxon>Poales</taxon>
        <taxon>Poaceae</taxon>
        <taxon>BOP clade</taxon>
        <taxon>Pooideae</taxon>
        <taxon>Triticodae</taxon>
        <taxon>Triticeae</taxon>
        <taxon>Triticinae</taxon>
        <taxon>Triticum</taxon>
    </lineage>
</organism>
<proteinExistence type="predicted"/>
<dbReference type="AlphaFoldDB" id="A0A8R7R2C1"/>
<reference evidence="2" key="3">
    <citation type="submission" date="2022-06" db="UniProtKB">
        <authorList>
            <consortium name="EnsemblPlants"/>
        </authorList>
    </citation>
    <scope>IDENTIFICATION</scope>
</reference>
<sequence>PPPRPSGRPCRLRRRASTTGLRRSPTRVPAQPPRTPRWLGWSSPAHWCASRGVGSGRFRRGGRRTSLSPRTCGSSGPRTSPRSPPTRSSACSVPSAPTTSSSNSAGA</sequence>
<accession>A0A8R7R2C1</accession>
<feature type="region of interest" description="Disordered" evidence="1">
    <location>
        <begin position="1"/>
        <end position="107"/>
    </location>
</feature>